<feature type="domain" description="Nicotinate phosphoribosyltransferase N-terminal" evidence="11">
    <location>
        <begin position="14"/>
        <end position="144"/>
    </location>
</feature>
<comment type="pathway">
    <text evidence="1 9">Cofactor biosynthesis; NAD(+) biosynthesis; nicotinate D-ribonucleotide from nicotinate: step 1/1.</text>
</comment>
<reference evidence="13 14" key="1">
    <citation type="journal article" date="2022" name="Syst. Appl. Microbiol.">
        <title>Rhodopirellula aestuarii sp. nov., a novel member of the genus Rhodopirellula isolated from brackish sediments collected in the Tagus River estuary, Portugal.</title>
        <authorList>
            <person name="Vitorino I.R."/>
            <person name="Klimek D."/>
            <person name="Calusinska M."/>
            <person name="Lobo-da-Cunha A."/>
            <person name="Vasconcelos V."/>
            <person name="Lage O.M."/>
        </authorList>
    </citation>
    <scope>NUCLEOTIDE SEQUENCE [LARGE SCALE GENOMIC DNA]</scope>
    <source>
        <strain evidence="13 14">ICT_H3.1</strain>
    </source>
</reference>
<evidence type="ECO:0000256" key="2">
    <source>
        <dbReference type="ARBA" id="ARBA00010897"/>
    </source>
</evidence>
<dbReference type="Gene3D" id="3.20.140.10">
    <property type="entry name" value="nicotinate phosphoribosyltransferase"/>
    <property type="match status" value="1"/>
</dbReference>
<feature type="domain" description="Nicotinate/nicotinamide phosphoribosyltransferase" evidence="10">
    <location>
        <begin position="173"/>
        <end position="353"/>
    </location>
</feature>
<keyword evidence="7 9" id="KW-0808">Transferase</keyword>
<comment type="PTM">
    <text evidence="9">Transiently phosphorylated on a His residue during the reaction cycle. Phosphorylation strongly increases the affinity for substrates and increases the rate of nicotinate D-ribonucleotide production. Dephosphorylation regenerates the low-affinity form of the enzyme, leading to product release.</text>
</comment>
<dbReference type="RefSeq" id="WP_250927029.1">
    <property type="nucleotide sequence ID" value="NZ_JAMQBK010000008.1"/>
</dbReference>
<dbReference type="NCBIfam" id="NF009131">
    <property type="entry name" value="PRK12484.1"/>
    <property type="match status" value="1"/>
</dbReference>
<evidence type="ECO:0000256" key="7">
    <source>
        <dbReference type="ARBA" id="ARBA00022679"/>
    </source>
</evidence>
<comment type="similarity">
    <text evidence="2 9">Belongs to the NAPRTase family.</text>
</comment>
<protein>
    <recommendedName>
        <fullName evidence="3 9">Nicotinate phosphoribosyltransferase</fullName>
        <ecNumber evidence="3 9">6.3.4.21</ecNumber>
    </recommendedName>
</protein>
<keyword evidence="6 9" id="KW-0662">Pyridine nucleotide biosynthesis</keyword>
<dbReference type="PANTHER" id="PTHR11098">
    <property type="entry name" value="NICOTINATE PHOSPHORIBOSYLTRANSFERASE"/>
    <property type="match status" value="1"/>
</dbReference>
<dbReference type="Proteomes" id="UP001202961">
    <property type="component" value="Unassembled WGS sequence"/>
</dbReference>
<dbReference type="InterPro" id="IPR041619">
    <property type="entry name" value="NAPRTase_C"/>
</dbReference>
<name>A0ABT0TXN1_9BACT</name>
<dbReference type="InterPro" id="IPR036068">
    <property type="entry name" value="Nicotinate_pribotase-like_C"/>
</dbReference>
<evidence type="ECO:0000256" key="6">
    <source>
        <dbReference type="ARBA" id="ARBA00022642"/>
    </source>
</evidence>
<evidence type="ECO:0000313" key="14">
    <source>
        <dbReference type="Proteomes" id="UP001202961"/>
    </source>
</evidence>
<dbReference type="InterPro" id="IPR007229">
    <property type="entry name" value="Nic_PRibTrfase-Fam"/>
</dbReference>
<dbReference type="Pfam" id="PF17956">
    <property type="entry name" value="NAPRTase_C"/>
    <property type="match status" value="1"/>
</dbReference>
<evidence type="ECO:0000256" key="8">
    <source>
        <dbReference type="ARBA" id="ARBA00048668"/>
    </source>
</evidence>
<dbReference type="Pfam" id="PF17767">
    <property type="entry name" value="NAPRTase_N"/>
    <property type="match status" value="1"/>
</dbReference>
<comment type="catalytic activity">
    <reaction evidence="8 9">
        <text>5-phospho-alpha-D-ribose 1-diphosphate + nicotinate + ATP + H2O = nicotinate beta-D-ribonucleotide + ADP + phosphate + diphosphate</text>
        <dbReference type="Rhea" id="RHEA:36163"/>
        <dbReference type="ChEBI" id="CHEBI:15377"/>
        <dbReference type="ChEBI" id="CHEBI:30616"/>
        <dbReference type="ChEBI" id="CHEBI:32544"/>
        <dbReference type="ChEBI" id="CHEBI:33019"/>
        <dbReference type="ChEBI" id="CHEBI:43474"/>
        <dbReference type="ChEBI" id="CHEBI:57502"/>
        <dbReference type="ChEBI" id="CHEBI:58017"/>
        <dbReference type="ChEBI" id="CHEBI:456216"/>
        <dbReference type="EC" id="6.3.4.21"/>
    </reaction>
</comment>
<keyword evidence="14" id="KW-1185">Reference proteome</keyword>
<evidence type="ECO:0000259" key="11">
    <source>
        <dbReference type="Pfam" id="PF17767"/>
    </source>
</evidence>
<dbReference type="NCBIfam" id="TIGR01513">
    <property type="entry name" value="NAPRTase_put"/>
    <property type="match status" value="1"/>
</dbReference>
<proteinExistence type="inferred from homology"/>
<dbReference type="SUPFAM" id="SSF51690">
    <property type="entry name" value="Nicotinate/Quinolinate PRTase C-terminal domain-like"/>
    <property type="match status" value="1"/>
</dbReference>
<dbReference type="InterPro" id="IPR006405">
    <property type="entry name" value="Nic_PRibTrfase_pncB"/>
</dbReference>
<feature type="domain" description="Nicotinate phosphoribosyltransferase C-terminal" evidence="12">
    <location>
        <begin position="382"/>
        <end position="487"/>
    </location>
</feature>
<keyword evidence="13" id="KW-0328">Glycosyltransferase</keyword>
<evidence type="ECO:0000256" key="4">
    <source>
        <dbReference type="ARBA" id="ARBA00022553"/>
    </source>
</evidence>
<keyword evidence="5 9" id="KW-0436">Ligase</keyword>
<dbReference type="InterPro" id="IPR040727">
    <property type="entry name" value="NAPRTase_N"/>
</dbReference>
<dbReference type="EC" id="6.3.4.21" evidence="3 9"/>
<evidence type="ECO:0000313" key="13">
    <source>
        <dbReference type="EMBL" id="MCM2369357.1"/>
    </source>
</evidence>
<evidence type="ECO:0000256" key="1">
    <source>
        <dbReference type="ARBA" id="ARBA00004952"/>
    </source>
</evidence>
<dbReference type="PANTHER" id="PTHR11098:SF1">
    <property type="entry name" value="NICOTINATE PHOSPHORIBOSYLTRANSFERASE"/>
    <property type="match status" value="1"/>
</dbReference>
<dbReference type="NCBIfam" id="NF006695">
    <property type="entry name" value="PRK09243.1-2"/>
    <property type="match status" value="1"/>
</dbReference>
<dbReference type="CDD" id="cd01570">
    <property type="entry name" value="NAPRTase_A"/>
    <property type="match status" value="1"/>
</dbReference>
<dbReference type="InterPro" id="IPR041525">
    <property type="entry name" value="N/Namide_PRibTrfase"/>
</dbReference>
<evidence type="ECO:0000259" key="12">
    <source>
        <dbReference type="Pfam" id="PF17956"/>
    </source>
</evidence>
<organism evidence="13 14">
    <name type="scientific">Aporhodopirellula aestuarii</name>
    <dbReference type="NCBI Taxonomy" id="2950107"/>
    <lineage>
        <taxon>Bacteria</taxon>
        <taxon>Pseudomonadati</taxon>
        <taxon>Planctomycetota</taxon>
        <taxon>Planctomycetia</taxon>
        <taxon>Pirellulales</taxon>
        <taxon>Pirellulaceae</taxon>
        <taxon>Aporhodopirellula</taxon>
    </lineage>
</organism>
<dbReference type="GO" id="GO:0016757">
    <property type="term" value="F:glycosyltransferase activity"/>
    <property type="evidence" value="ECO:0007669"/>
    <property type="project" value="UniProtKB-KW"/>
</dbReference>
<dbReference type="Gene3D" id="3.20.20.70">
    <property type="entry name" value="Aldolase class I"/>
    <property type="match status" value="1"/>
</dbReference>
<comment type="function">
    <text evidence="9">Catalyzes the first step in the biosynthesis of NAD from nicotinic acid, the ATP-dependent synthesis of beta-nicotinate D-ribonucleotide from nicotinate and 5-phospho-D-ribose 1-phosphate.</text>
</comment>
<dbReference type="PIRSF" id="PIRSF000484">
    <property type="entry name" value="NAPRT"/>
    <property type="match status" value="1"/>
</dbReference>
<evidence type="ECO:0000256" key="5">
    <source>
        <dbReference type="ARBA" id="ARBA00022598"/>
    </source>
</evidence>
<dbReference type="InterPro" id="IPR013785">
    <property type="entry name" value="Aldolase_TIM"/>
</dbReference>
<accession>A0ABT0TXN1</accession>
<dbReference type="EMBL" id="JAMQBK010000008">
    <property type="protein sequence ID" value="MCM2369357.1"/>
    <property type="molecule type" value="Genomic_DNA"/>
</dbReference>
<gene>
    <name evidence="13" type="ORF">NB063_01850</name>
</gene>
<evidence type="ECO:0000256" key="3">
    <source>
        <dbReference type="ARBA" id="ARBA00013236"/>
    </source>
</evidence>
<sequence length="498" mass="55455">MNLLAELYRPSLSLLTDLYQLTMAYGYWKNGLAERSAVFHLFFRNNPFDGGYSIACGLQTAIEYLDKLRLTSEDTSYLGTLTGADSRPLFDEEFLDYLGGLKFSLDVDAIPEGTTVYPHEPLVRVRGPILQCQLVETPLLNLINFQTLIATKSARVCSAAGVYASDTPHDRVIEFGLRRAQGVDGALAASRASYIGGCSGTSNVLAGQLMGIPVVGTHAHSWVMTFPTEREAFDRYADAMPNNCVFLVDTYDTLEGVRNAVEVGRRLRQSGHEMLGVRLDSGDLAWLSIEARRVLDDGGFLNARIVASNDLDERLIASLKTQGARIDTWGVGTKLVTAFDQPALGGVYKLGAIQNENGQWQHRIKLSEQTIKVSNPGMLQVRRFENDSEHRGDMIYDELLDWKPGDNANMVDPADSHRRKRFSADTPSKDLLVEILRGGELVYSPPSLDSIRERVRENLNRTPAAVQRFEYPHEYPVGLEQGLHDLKSKMIRDAREHS</sequence>
<dbReference type="SUPFAM" id="SSF54675">
    <property type="entry name" value="Nicotinate/Quinolinate PRTase N-terminal domain-like"/>
    <property type="match status" value="1"/>
</dbReference>
<dbReference type="Pfam" id="PF04095">
    <property type="entry name" value="NAPRTase"/>
    <property type="match status" value="1"/>
</dbReference>
<evidence type="ECO:0000259" key="10">
    <source>
        <dbReference type="Pfam" id="PF04095"/>
    </source>
</evidence>
<dbReference type="GO" id="GO:0004516">
    <property type="term" value="F:nicotinate phosphoribosyltransferase activity"/>
    <property type="evidence" value="ECO:0007669"/>
    <property type="project" value="UniProtKB-EC"/>
</dbReference>
<evidence type="ECO:0000256" key="9">
    <source>
        <dbReference type="RuleBase" id="RU365100"/>
    </source>
</evidence>
<comment type="caution">
    <text evidence="13">The sequence shown here is derived from an EMBL/GenBank/DDBJ whole genome shotgun (WGS) entry which is preliminary data.</text>
</comment>
<keyword evidence="4" id="KW-0597">Phosphoprotein</keyword>